<organism evidence="1 2">
    <name type="scientific">Halobacillus seohaensis</name>
    <dbReference type="NCBI Taxonomy" id="447421"/>
    <lineage>
        <taxon>Bacteria</taxon>
        <taxon>Bacillati</taxon>
        <taxon>Bacillota</taxon>
        <taxon>Bacilli</taxon>
        <taxon>Bacillales</taxon>
        <taxon>Bacillaceae</taxon>
        <taxon>Halobacillus</taxon>
    </lineage>
</organism>
<reference evidence="2" key="1">
    <citation type="journal article" date="2019" name="Int. J. Syst. Evol. Microbiol.">
        <title>The Global Catalogue of Microorganisms (GCM) 10K type strain sequencing project: providing services to taxonomists for standard genome sequencing and annotation.</title>
        <authorList>
            <consortium name="The Broad Institute Genomics Platform"/>
            <consortium name="The Broad Institute Genome Sequencing Center for Infectious Disease"/>
            <person name="Wu L."/>
            <person name="Ma J."/>
        </authorList>
    </citation>
    <scope>NUCLEOTIDE SEQUENCE [LARGE SCALE GENOMIC DNA]</scope>
    <source>
        <strain evidence="2">CGMCC 4.1621</strain>
    </source>
</reference>
<dbReference type="EMBL" id="JBHSZV010000013">
    <property type="protein sequence ID" value="MFC7061153.1"/>
    <property type="molecule type" value="Genomic_DNA"/>
</dbReference>
<name>A0ABW2EG63_9BACI</name>
<accession>A0ABW2EG63</accession>
<evidence type="ECO:0000313" key="1">
    <source>
        <dbReference type="EMBL" id="MFC7061153.1"/>
    </source>
</evidence>
<comment type="caution">
    <text evidence="1">The sequence shown here is derived from an EMBL/GenBank/DDBJ whole genome shotgun (WGS) entry which is preliminary data.</text>
</comment>
<proteinExistence type="predicted"/>
<evidence type="ECO:0000313" key="2">
    <source>
        <dbReference type="Proteomes" id="UP001596410"/>
    </source>
</evidence>
<dbReference type="Proteomes" id="UP001596410">
    <property type="component" value="Unassembled WGS sequence"/>
</dbReference>
<protein>
    <submittedName>
        <fullName evidence="1">YlzJ-like family protein</fullName>
    </submittedName>
</protein>
<sequence length="68" mass="7923">MTLYTPLSEYDIFPQNEGEKPIVYESHNHRQFKCLDHGNGKKQIVQLVSTDPKDYLDPTLQPGQWLGY</sequence>
<gene>
    <name evidence="1" type="ORF">ACFQIC_04700</name>
</gene>
<dbReference type="RefSeq" id="WP_204707768.1">
    <property type="nucleotide sequence ID" value="NZ_JBHSZV010000013.1"/>
</dbReference>
<keyword evidence="2" id="KW-1185">Reference proteome</keyword>
<dbReference type="Pfam" id="PF14035">
    <property type="entry name" value="YlzJ"/>
    <property type="match status" value="1"/>
</dbReference>
<dbReference type="InterPro" id="IPR025619">
    <property type="entry name" value="YlzJ"/>
</dbReference>